<dbReference type="SUPFAM" id="SSF49879">
    <property type="entry name" value="SMAD/FHA domain"/>
    <property type="match status" value="1"/>
</dbReference>
<keyword evidence="2" id="KW-0175">Coiled coil</keyword>
<proteinExistence type="predicted"/>
<name>A0ABR9UJQ9_9CYAN</name>
<dbReference type="RefSeq" id="WP_193871428.1">
    <property type="nucleotide sequence ID" value="NZ_JADEWU010000079.1"/>
</dbReference>
<comment type="caution">
    <text evidence="4">The sequence shown here is derived from an EMBL/GenBank/DDBJ whole genome shotgun (WGS) entry which is preliminary data.</text>
</comment>
<reference evidence="4 5" key="1">
    <citation type="submission" date="2020-10" db="EMBL/GenBank/DDBJ databases">
        <authorList>
            <person name="Castelo-Branco R."/>
            <person name="Eusebio N."/>
            <person name="Adriana R."/>
            <person name="Vieira A."/>
            <person name="Brugerolle De Fraissinette N."/>
            <person name="Rezende De Castro R."/>
            <person name="Schneider M.P."/>
            <person name="Vasconcelos V."/>
            <person name="Leao P.N."/>
        </authorList>
    </citation>
    <scope>NUCLEOTIDE SEQUENCE [LARGE SCALE GENOMIC DNA]</scope>
    <source>
        <strain evidence="4 5">LEGE 06226</strain>
    </source>
</reference>
<dbReference type="Gene3D" id="2.60.200.20">
    <property type="match status" value="1"/>
</dbReference>
<dbReference type="CDD" id="cd00060">
    <property type="entry name" value="FHA"/>
    <property type="match status" value="1"/>
</dbReference>
<keyword evidence="5" id="KW-1185">Reference proteome</keyword>
<dbReference type="SMART" id="SM00240">
    <property type="entry name" value="FHA"/>
    <property type="match status" value="1"/>
</dbReference>
<organism evidence="4 5">
    <name type="scientific">Planktothrix mougeotii LEGE 06226</name>
    <dbReference type="NCBI Taxonomy" id="1828728"/>
    <lineage>
        <taxon>Bacteria</taxon>
        <taxon>Bacillati</taxon>
        <taxon>Cyanobacteriota</taxon>
        <taxon>Cyanophyceae</taxon>
        <taxon>Oscillatoriophycideae</taxon>
        <taxon>Oscillatoriales</taxon>
        <taxon>Microcoleaceae</taxon>
        <taxon>Planktothrix</taxon>
    </lineage>
</organism>
<accession>A0ABR9UJQ9</accession>
<dbReference type="Proteomes" id="UP000640725">
    <property type="component" value="Unassembled WGS sequence"/>
</dbReference>
<sequence>MSEKFTKLLQRIDSVEKFVNARVKPGSPLIEVRDNLRRLTQTLQTGKLRVNWVSRFPVQRIAMENFINHYPNLLSSYQFKTIPFPQTLEKTQTIQLAQLILQPSVTTGTQPTSYKLSLTEKISLGRGSQCQIKLSECGLVSNYHAEIIPILASGNLQPSWEIQDKSTNGTYVNGEKVLGKKQLKKGDRITLGYHQFSFKSPELIFEFQSSETKVTQLPQYDQLWTNCDLFCLVLNPSQPINDVEQQLIEKVTKTQLFKFVIVWDTSTDNLQFSQRNQENIKRLTELINPQNSNQLSVIQTCLPLQPFYADFYSTSSQTLSRNEDHLFCQVLNNLLNQQAEDILKERIKADFISQVSRIEKFINEQNNKLKTQNQEIVTTGLTPQNIPALKQKINLKSQEINQNKNKIINEIKLSDFPESKQRFIDPQINNSLLHKIQCLVEQELQVKKDGNQLKVELPSATSGFPIRENETLHDYLIRFCQFQVCEWAKLEWQNILWVYAEGGLQTFLQRSQTSLKLVPGYPVNLSSHRNFEVDKLLEDEYVKPTDSPQNPANGGTGRLAMDVVRIAMLGGMSVVGGNPIPLMMGVMNLAGANQAFFQGQKRQQEQQIIALKRELSGHYKAIARSMVEKVSRNITYHLTVTDQALTDTIKKEVERISSDLTQTEQKFKQYQTQLTNLEKDKAELLKILKGESAS</sequence>
<dbReference type="PROSITE" id="PS50889">
    <property type="entry name" value="S4"/>
    <property type="match status" value="1"/>
</dbReference>
<protein>
    <submittedName>
        <fullName evidence="4">FHA domain-containing protein</fullName>
    </submittedName>
</protein>
<evidence type="ECO:0000313" key="4">
    <source>
        <dbReference type="EMBL" id="MBE9146041.1"/>
    </source>
</evidence>
<feature type="coiled-coil region" evidence="2">
    <location>
        <begin position="653"/>
        <end position="687"/>
    </location>
</feature>
<dbReference type="InterPro" id="IPR008984">
    <property type="entry name" value="SMAD_FHA_dom_sf"/>
</dbReference>
<gene>
    <name evidence="4" type="ORF">IQ236_22880</name>
</gene>
<dbReference type="PROSITE" id="PS50006">
    <property type="entry name" value="FHA_DOMAIN"/>
    <property type="match status" value="1"/>
</dbReference>
<feature type="domain" description="FHA" evidence="3">
    <location>
        <begin position="122"/>
        <end position="177"/>
    </location>
</feature>
<dbReference type="Pfam" id="PF00498">
    <property type="entry name" value="FHA"/>
    <property type="match status" value="1"/>
</dbReference>
<evidence type="ECO:0000256" key="1">
    <source>
        <dbReference type="PROSITE-ProRule" id="PRU00182"/>
    </source>
</evidence>
<keyword evidence="1" id="KW-0694">RNA-binding</keyword>
<evidence type="ECO:0000259" key="3">
    <source>
        <dbReference type="PROSITE" id="PS50006"/>
    </source>
</evidence>
<dbReference type="EMBL" id="JADEWU010000079">
    <property type="protein sequence ID" value="MBE9146041.1"/>
    <property type="molecule type" value="Genomic_DNA"/>
</dbReference>
<evidence type="ECO:0000256" key="2">
    <source>
        <dbReference type="SAM" id="Coils"/>
    </source>
</evidence>
<dbReference type="InterPro" id="IPR000253">
    <property type="entry name" value="FHA_dom"/>
</dbReference>
<evidence type="ECO:0000313" key="5">
    <source>
        <dbReference type="Proteomes" id="UP000640725"/>
    </source>
</evidence>